<feature type="non-terminal residue" evidence="2">
    <location>
        <position position="1"/>
    </location>
</feature>
<feature type="region of interest" description="Disordered" evidence="1">
    <location>
        <begin position="122"/>
        <end position="179"/>
    </location>
</feature>
<protein>
    <submittedName>
        <fullName evidence="2">Uncharacterized protein</fullName>
    </submittedName>
</protein>
<evidence type="ECO:0000256" key="1">
    <source>
        <dbReference type="SAM" id="MobiDB-lite"/>
    </source>
</evidence>
<feature type="non-terminal residue" evidence="2">
    <location>
        <position position="179"/>
    </location>
</feature>
<dbReference type="EMBL" id="CACSLK010027751">
    <property type="protein sequence ID" value="CAA0827425.1"/>
    <property type="molecule type" value="Genomic_DNA"/>
</dbReference>
<evidence type="ECO:0000313" key="2">
    <source>
        <dbReference type="EMBL" id="CAA0827425.1"/>
    </source>
</evidence>
<feature type="compositionally biased region" description="Basic and acidic residues" evidence="1">
    <location>
        <begin position="12"/>
        <end position="25"/>
    </location>
</feature>
<reference evidence="2" key="1">
    <citation type="submission" date="2019-12" db="EMBL/GenBank/DDBJ databases">
        <authorList>
            <person name="Scholes J."/>
        </authorList>
    </citation>
    <scope>NUCLEOTIDE SEQUENCE</scope>
</reference>
<dbReference type="OrthoDB" id="928210at2759"/>
<evidence type="ECO:0000313" key="3">
    <source>
        <dbReference type="Proteomes" id="UP001153555"/>
    </source>
</evidence>
<accession>A0A9N7N991</accession>
<gene>
    <name evidence="2" type="ORF">SHERM_23120</name>
</gene>
<comment type="caution">
    <text evidence="2">The sequence shown here is derived from an EMBL/GenBank/DDBJ whole genome shotgun (WGS) entry which is preliminary data.</text>
</comment>
<dbReference type="AlphaFoldDB" id="A0A9N7N991"/>
<feature type="region of interest" description="Disordered" evidence="1">
    <location>
        <begin position="77"/>
        <end position="96"/>
    </location>
</feature>
<dbReference type="Proteomes" id="UP001153555">
    <property type="component" value="Unassembled WGS sequence"/>
</dbReference>
<name>A0A9N7N991_STRHE</name>
<organism evidence="2 3">
    <name type="scientific">Striga hermonthica</name>
    <name type="common">Purple witchweed</name>
    <name type="synonym">Buchnera hermonthica</name>
    <dbReference type="NCBI Taxonomy" id="68872"/>
    <lineage>
        <taxon>Eukaryota</taxon>
        <taxon>Viridiplantae</taxon>
        <taxon>Streptophyta</taxon>
        <taxon>Embryophyta</taxon>
        <taxon>Tracheophyta</taxon>
        <taxon>Spermatophyta</taxon>
        <taxon>Magnoliopsida</taxon>
        <taxon>eudicotyledons</taxon>
        <taxon>Gunneridae</taxon>
        <taxon>Pentapetalae</taxon>
        <taxon>asterids</taxon>
        <taxon>lamiids</taxon>
        <taxon>Lamiales</taxon>
        <taxon>Orobanchaceae</taxon>
        <taxon>Buchnereae</taxon>
        <taxon>Striga</taxon>
    </lineage>
</organism>
<feature type="region of interest" description="Disordered" evidence="1">
    <location>
        <begin position="1"/>
        <end position="35"/>
    </location>
</feature>
<proteinExistence type="predicted"/>
<keyword evidence="3" id="KW-1185">Reference proteome</keyword>
<sequence length="179" mass="19598">SGHETLVNVIRRKSEALQKRAEDKPASNYGKNIEDATHPCGLQIDNLKKNVHSSTRKVSETVVTAFRTKSEALQKRAADKPIGVSGDHVVSIPTDDDDLFTTINTPFLAEVDRSAEEKIKSALREKNLASASTSRGPKKEPHPKWGFSLDGSQPSFSAITHDLPPTPPEYVARPPPHKS</sequence>